<comment type="caution">
    <text evidence="1">The sequence shown here is derived from an EMBL/GenBank/DDBJ whole genome shotgun (WGS) entry which is preliminary data.</text>
</comment>
<accession>A0A6A6MJ38</accession>
<protein>
    <submittedName>
        <fullName evidence="1">Uncharacterized protein</fullName>
    </submittedName>
</protein>
<evidence type="ECO:0000313" key="1">
    <source>
        <dbReference type="EMBL" id="KAF2312019.1"/>
    </source>
</evidence>
<evidence type="ECO:0000313" key="2">
    <source>
        <dbReference type="Proteomes" id="UP000467840"/>
    </source>
</evidence>
<dbReference type="Proteomes" id="UP000467840">
    <property type="component" value="Chromosome 14"/>
</dbReference>
<dbReference type="AlphaFoldDB" id="A0A6A6MJ38"/>
<dbReference type="EMBL" id="JAAGAX010000006">
    <property type="protein sequence ID" value="KAF2312019.1"/>
    <property type="molecule type" value="Genomic_DNA"/>
</dbReference>
<organism evidence="1 2">
    <name type="scientific">Hevea brasiliensis</name>
    <name type="common">Para rubber tree</name>
    <name type="synonym">Siphonia brasiliensis</name>
    <dbReference type="NCBI Taxonomy" id="3981"/>
    <lineage>
        <taxon>Eukaryota</taxon>
        <taxon>Viridiplantae</taxon>
        <taxon>Streptophyta</taxon>
        <taxon>Embryophyta</taxon>
        <taxon>Tracheophyta</taxon>
        <taxon>Spermatophyta</taxon>
        <taxon>Magnoliopsida</taxon>
        <taxon>eudicotyledons</taxon>
        <taxon>Gunneridae</taxon>
        <taxon>Pentapetalae</taxon>
        <taxon>rosids</taxon>
        <taxon>fabids</taxon>
        <taxon>Malpighiales</taxon>
        <taxon>Euphorbiaceae</taxon>
        <taxon>Crotonoideae</taxon>
        <taxon>Micrandreae</taxon>
        <taxon>Hevea</taxon>
    </lineage>
</organism>
<keyword evidence="2" id="KW-1185">Reference proteome</keyword>
<reference evidence="1 2" key="1">
    <citation type="journal article" date="2020" name="Mol. Plant">
        <title>The Chromosome-Based Rubber Tree Genome Provides New Insights into Spurge Genome Evolution and Rubber Biosynthesis.</title>
        <authorList>
            <person name="Liu J."/>
            <person name="Shi C."/>
            <person name="Shi C.C."/>
            <person name="Li W."/>
            <person name="Zhang Q.J."/>
            <person name="Zhang Y."/>
            <person name="Li K."/>
            <person name="Lu H.F."/>
            <person name="Shi C."/>
            <person name="Zhu S.T."/>
            <person name="Xiao Z.Y."/>
            <person name="Nan H."/>
            <person name="Yue Y."/>
            <person name="Zhu X.G."/>
            <person name="Wu Y."/>
            <person name="Hong X.N."/>
            <person name="Fan G.Y."/>
            <person name="Tong Y."/>
            <person name="Zhang D."/>
            <person name="Mao C.L."/>
            <person name="Liu Y.L."/>
            <person name="Hao S.J."/>
            <person name="Liu W.Q."/>
            <person name="Lv M.Q."/>
            <person name="Zhang H.B."/>
            <person name="Liu Y."/>
            <person name="Hu-Tang G.R."/>
            <person name="Wang J.P."/>
            <person name="Wang J.H."/>
            <person name="Sun Y.H."/>
            <person name="Ni S.B."/>
            <person name="Chen W.B."/>
            <person name="Zhang X.C."/>
            <person name="Jiao Y.N."/>
            <person name="Eichler E.E."/>
            <person name="Li G.H."/>
            <person name="Liu X."/>
            <person name="Gao L.Z."/>
        </authorList>
    </citation>
    <scope>NUCLEOTIDE SEQUENCE [LARGE SCALE GENOMIC DNA]</scope>
    <source>
        <strain evidence="2">cv. GT1</strain>
        <tissue evidence="1">Leaf</tissue>
    </source>
</reference>
<proteinExistence type="predicted"/>
<gene>
    <name evidence="1" type="ORF">GH714_027771</name>
</gene>
<name>A0A6A6MJ38_HEVBR</name>
<sequence length="150" mass="16476">MYNYKGLSITSHGLFEIYVNVYKLLINANGLLAIALHNIPEGVAVALFFCYTKQVAGIQLPMLSGFAEPLGVVLAACLFPSNLSPEILKGLLGSVGEVMAFLNLHEMLPLALIMPVRSKQLRLYSLARKNVNEKTSKRKQGNEIGRDLET</sequence>